<keyword evidence="2" id="KW-1185">Reference proteome</keyword>
<dbReference type="RefSeq" id="WP_378933481.1">
    <property type="nucleotide sequence ID" value="NZ_JBHLVO010000006.1"/>
</dbReference>
<evidence type="ECO:0000313" key="2">
    <source>
        <dbReference type="Proteomes" id="UP001589854"/>
    </source>
</evidence>
<dbReference type="Proteomes" id="UP001589854">
    <property type="component" value="Unassembled WGS sequence"/>
</dbReference>
<accession>A0ABV6GFZ1</accession>
<dbReference type="EMBL" id="JBHLVO010000006">
    <property type="protein sequence ID" value="MFC0271842.1"/>
    <property type="molecule type" value="Genomic_DNA"/>
</dbReference>
<dbReference type="SUPFAM" id="SSF160631">
    <property type="entry name" value="SMI1/KNR4-like"/>
    <property type="match status" value="1"/>
</dbReference>
<proteinExistence type="predicted"/>
<comment type="caution">
    <text evidence="1">The sequence shown here is derived from an EMBL/GenBank/DDBJ whole genome shotgun (WGS) entry which is preliminary data.</text>
</comment>
<dbReference type="Pfam" id="PF14568">
    <property type="entry name" value="SUKH_6"/>
    <property type="match status" value="1"/>
</dbReference>
<protein>
    <submittedName>
        <fullName evidence="1">SMI1/KNR4 family protein</fullName>
    </submittedName>
</protein>
<sequence>MQSGKQPKTKILETSVISMEELSMESVDRINTQTIIYPLPDQELLSKEEQAWKVKLPNDYADFIKKNNGVTPIDNSFTFDNHGYLIERFLCILKEPDKSNDGMYDIDVILTLTLTLTLTQIEDRLTDNEDLVGVEILPIAVLFAGDFLCLDYREDNLNPSVCVWCHEESGELDL</sequence>
<reference evidence="1 2" key="1">
    <citation type="submission" date="2024-09" db="EMBL/GenBank/DDBJ databases">
        <authorList>
            <person name="Sun Q."/>
            <person name="Mori K."/>
        </authorList>
    </citation>
    <scope>NUCLEOTIDE SEQUENCE [LARGE SCALE GENOMIC DNA]</scope>
    <source>
        <strain evidence="1 2">CCM 7228</strain>
    </source>
</reference>
<organism evidence="1 2">
    <name type="scientific">Metabacillus herbersteinensis</name>
    <dbReference type="NCBI Taxonomy" id="283816"/>
    <lineage>
        <taxon>Bacteria</taxon>
        <taxon>Bacillati</taxon>
        <taxon>Bacillota</taxon>
        <taxon>Bacilli</taxon>
        <taxon>Bacillales</taxon>
        <taxon>Bacillaceae</taxon>
        <taxon>Metabacillus</taxon>
    </lineage>
</organism>
<gene>
    <name evidence="1" type="ORF">ACFFIX_10290</name>
</gene>
<name>A0ABV6GFZ1_9BACI</name>
<evidence type="ECO:0000313" key="1">
    <source>
        <dbReference type="EMBL" id="MFC0271842.1"/>
    </source>
</evidence>
<dbReference type="Gene3D" id="3.40.1580.10">
    <property type="entry name" value="SMI1/KNR4-like"/>
    <property type="match status" value="1"/>
</dbReference>
<dbReference type="InterPro" id="IPR037883">
    <property type="entry name" value="Knr4/Smi1-like_sf"/>
</dbReference>